<sequence length="129" mass="14210">MRGEYMNAIIDAEQQLGSPPHARRILLKNLASATMMGITSACAENTCASTGKRIQLRDHLRMRGEYSVNSLPSNAKKGSPPHARRIHGGNGKGTLLERITSACAENTDGKWPCSSRFGDHLRMRGEYRD</sequence>
<protein>
    <submittedName>
        <fullName evidence="2">Uncharacterized protein</fullName>
    </submittedName>
</protein>
<dbReference type="AntiFam" id="ANF00057">
    <property type="entry name" value="Translation of E. coli type CRISPR repeat"/>
</dbReference>
<dbReference type="Proteomes" id="UP000051160">
    <property type="component" value="Unassembled WGS sequence"/>
</dbReference>
<feature type="region of interest" description="Disordered" evidence="1">
    <location>
        <begin position="68"/>
        <end position="93"/>
    </location>
</feature>
<dbReference type="EMBL" id="AZEE01000029">
    <property type="protein sequence ID" value="KRK97319.1"/>
    <property type="molecule type" value="Genomic_DNA"/>
</dbReference>
<reference evidence="2 3" key="1">
    <citation type="journal article" date="2015" name="Genome Announc.">
        <title>Expanding the biotechnology potential of lactobacilli through comparative genomics of 213 strains and associated genera.</title>
        <authorList>
            <person name="Sun Z."/>
            <person name="Harris H.M."/>
            <person name="McCann A."/>
            <person name="Guo C."/>
            <person name="Argimon S."/>
            <person name="Zhang W."/>
            <person name="Yang X."/>
            <person name="Jeffery I.B."/>
            <person name="Cooney J.C."/>
            <person name="Kagawa T.F."/>
            <person name="Liu W."/>
            <person name="Song Y."/>
            <person name="Salvetti E."/>
            <person name="Wrobel A."/>
            <person name="Rasinkangas P."/>
            <person name="Parkhill J."/>
            <person name="Rea M.C."/>
            <person name="O'Sullivan O."/>
            <person name="Ritari J."/>
            <person name="Douillard F.P."/>
            <person name="Paul Ross R."/>
            <person name="Yang R."/>
            <person name="Briner A.E."/>
            <person name="Felis G.E."/>
            <person name="de Vos W.M."/>
            <person name="Barrangou R."/>
            <person name="Klaenhammer T.R."/>
            <person name="Caufield P.W."/>
            <person name="Cui Y."/>
            <person name="Zhang H."/>
            <person name="O'Toole P.W."/>
        </authorList>
    </citation>
    <scope>NUCLEOTIDE SEQUENCE [LARGE SCALE GENOMIC DNA]</scope>
    <source>
        <strain evidence="2 3">DSM 19909</strain>
    </source>
</reference>
<dbReference type="PATRIC" id="fig|1423776.4.peg.1351"/>
<name>A0A0R1LZZ2_9LACO</name>
<comment type="caution">
    <text evidence="2">The sequence shown here is derived from an EMBL/GenBank/DDBJ whole genome shotgun (WGS) entry which is preliminary data.</text>
</comment>
<keyword evidence="3" id="KW-1185">Reference proteome</keyword>
<gene>
    <name evidence="2" type="ORF">FD04_GL001333</name>
</gene>
<accession>A0A0R1LZZ2</accession>
<evidence type="ECO:0000256" key="1">
    <source>
        <dbReference type="SAM" id="MobiDB-lite"/>
    </source>
</evidence>
<evidence type="ECO:0000313" key="2">
    <source>
        <dbReference type="EMBL" id="KRK97319.1"/>
    </source>
</evidence>
<evidence type="ECO:0000313" key="3">
    <source>
        <dbReference type="Proteomes" id="UP000051160"/>
    </source>
</evidence>
<proteinExistence type="predicted"/>
<dbReference type="AlphaFoldDB" id="A0A0R1LZZ2"/>
<organism evidence="2 3">
    <name type="scientific">Secundilactobacillus odoratitofui DSM 19909 = JCM 15043</name>
    <dbReference type="NCBI Taxonomy" id="1423776"/>
    <lineage>
        <taxon>Bacteria</taxon>
        <taxon>Bacillati</taxon>
        <taxon>Bacillota</taxon>
        <taxon>Bacilli</taxon>
        <taxon>Lactobacillales</taxon>
        <taxon>Lactobacillaceae</taxon>
        <taxon>Secundilactobacillus</taxon>
    </lineage>
</organism>